<accession>A0ABT6YWU8</accession>
<evidence type="ECO:0000313" key="4">
    <source>
        <dbReference type="EMBL" id="MDI9873360.1"/>
    </source>
</evidence>
<feature type="domain" description="Glycosyl transferase family 1" evidence="3">
    <location>
        <begin position="185"/>
        <end position="338"/>
    </location>
</feature>
<dbReference type="SUPFAM" id="SSF53756">
    <property type="entry name" value="UDP-Glycosyltransferase/glycogen phosphorylase"/>
    <property type="match status" value="1"/>
</dbReference>
<dbReference type="EMBL" id="JASHIE010000001">
    <property type="protein sequence ID" value="MDI9873360.1"/>
    <property type="molecule type" value="Genomic_DNA"/>
</dbReference>
<dbReference type="Pfam" id="PF00534">
    <property type="entry name" value="Glycos_transf_1"/>
    <property type="match status" value="1"/>
</dbReference>
<dbReference type="CDD" id="cd03801">
    <property type="entry name" value="GT4_PimA-like"/>
    <property type="match status" value="1"/>
</dbReference>
<dbReference type="InterPro" id="IPR001296">
    <property type="entry name" value="Glyco_trans_1"/>
</dbReference>
<keyword evidence="5" id="KW-1185">Reference proteome</keyword>
<feature type="transmembrane region" description="Helical" evidence="2">
    <location>
        <begin position="91"/>
        <end position="110"/>
    </location>
</feature>
<dbReference type="EC" id="2.4.-.-" evidence="4"/>
<evidence type="ECO:0000313" key="5">
    <source>
        <dbReference type="Proteomes" id="UP001225761"/>
    </source>
</evidence>
<keyword evidence="2" id="KW-0812">Transmembrane</keyword>
<dbReference type="GO" id="GO:0016757">
    <property type="term" value="F:glycosyltransferase activity"/>
    <property type="evidence" value="ECO:0007669"/>
    <property type="project" value="UniProtKB-KW"/>
</dbReference>
<evidence type="ECO:0000259" key="3">
    <source>
        <dbReference type="Pfam" id="PF00534"/>
    </source>
</evidence>
<protein>
    <submittedName>
        <fullName evidence="4">Glycosyltransferase family 4 protein</fullName>
        <ecNumber evidence="4">2.4.-.-</ecNumber>
    </submittedName>
</protein>
<dbReference type="PANTHER" id="PTHR46401:SF2">
    <property type="entry name" value="GLYCOSYLTRANSFERASE WBBK-RELATED"/>
    <property type="match status" value="1"/>
</dbReference>
<evidence type="ECO:0000256" key="1">
    <source>
        <dbReference type="ARBA" id="ARBA00022679"/>
    </source>
</evidence>
<dbReference type="PANTHER" id="PTHR46401">
    <property type="entry name" value="GLYCOSYLTRANSFERASE WBBK-RELATED"/>
    <property type="match status" value="1"/>
</dbReference>
<proteinExistence type="predicted"/>
<dbReference type="Proteomes" id="UP001225761">
    <property type="component" value="Unassembled WGS sequence"/>
</dbReference>
<dbReference type="RefSeq" id="WP_283380521.1">
    <property type="nucleotide sequence ID" value="NZ_JASHIE010000001.1"/>
</dbReference>
<name>A0ABT6YWU8_9BACT</name>
<sequence length="370" mass="43577">MKKKIIWVTPDYFIDCDIDIIPKLLEKYDIYWTVMIPSKDARYNRADFEKFNGIDGLSVNYIFCKYRYRDPRYLFTYFAVFFNLIKQKGDLYYLNYVPTPYFSILAILFFNRKKTILTAHQGEVHSGFNLQLIYRVVYSITYNWFRINNLFSLSQSKLFQNKYPSNKVFMIPLALKSFGKATLPKDNNVVSFFTFGSIRPKKNIDLLIDAACLVYEKGFESIRVVIAGACENWDFYQKRIKYPEIFDLNIRAIDNSEIPNLFSENHYLVLPYTVVTQSGPLKIAFNYNVPVIASDQPGFSDEIIDGVNGYLFKTGDVKDLSRVLINVIQTHNENYERLRISQDKWVQDMYSDDVILNKYVEMFEKIMLNK</sequence>
<keyword evidence="2" id="KW-0472">Membrane</keyword>
<comment type="caution">
    <text evidence="4">The sequence shown here is derived from an EMBL/GenBank/DDBJ whole genome shotgun (WGS) entry which is preliminary data.</text>
</comment>
<evidence type="ECO:0000256" key="2">
    <source>
        <dbReference type="SAM" id="Phobius"/>
    </source>
</evidence>
<gene>
    <name evidence="4" type="ORF">QM481_02420</name>
</gene>
<keyword evidence="1 4" id="KW-0808">Transferase</keyword>
<organism evidence="4 5">
    <name type="scientific">Flectobacillus rivi</name>
    <dbReference type="NCBI Taxonomy" id="2984209"/>
    <lineage>
        <taxon>Bacteria</taxon>
        <taxon>Pseudomonadati</taxon>
        <taxon>Bacteroidota</taxon>
        <taxon>Cytophagia</taxon>
        <taxon>Cytophagales</taxon>
        <taxon>Flectobacillaceae</taxon>
        <taxon>Flectobacillus</taxon>
    </lineage>
</organism>
<reference evidence="4 5" key="1">
    <citation type="submission" date="2023-05" db="EMBL/GenBank/DDBJ databases">
        <title>Novel species of genus Flectobacillus isolated from stream in China.</title>
        <authorList>
            <person name="Lu H."/>
        </authorList>
    </citation>
    <scope>NUCLEOTIDE SEQUENCE [LARGE SCALE GENOMIC DNA]</scope>
    <source>
        <strain evidence="4 5">LFS242W</strain>
    </source>
</reference>
<keyword evidence="2" id="KW-1133">Transmembrane helix</keyword>
<keyword evidence="4" id="KW-0328">Glycosyltransferase</keyword>
<dbReference type="Gene3D" id="3.40.50.2000">
    <property type="entry name" value="Glycogen Phosphorylase B"/>
    <property type="match status" value="2"/>
</dbReference>